<accession>A0AC35G0Y8</accession>
<dbReference type="WBParaSite" id="PS1159_v2.g22911.t1">
    <property type="protein sequence ID" value="PS1159_v2.g22911.t1"/>
    <property type="gene ID" value="PS1159_v2.g22911"/>
</dbReference>
<name>A0AC35G0Y8_9BILA</name>
<evidence type="ECO:0000313" key="1">
    <source>
        <dbReference type="Proteomes" id="UP000887580"/>
    </source>
</evidence>
<proteinExistence type="predicted"/>
<evidence type="ECO:0000313" key="2">
    <source>
        <dbReference type="WBParaSite" id="PS1159_v2.g22911.t1"/>
    </source>
</evidence>
<dbReference type="Proteomes" id="UP000887580">
    <property type="component" value="Unplaced"/>
</dbReference>
<reference evidence="2" key="1">
    <citation type="submission" date="2022-11" db="UniProtKB">
        <authorList>
            <consortium name="WormBaseParasite"/>
        </authorList>
    </citation>
    <scope>IDENTIFICATION</scope>
</reference>
<protein>
    <submittedName>
        <fullName evidence="2">Cyclic nucleotide-binding domain-containing protein</fullName>
    </submittedName>
</protein>
<organism evidence="1 2">
    <name type="scientific">Panagrolaimus sp. PS1159</name>
    <dbReference type="NCBI Taxonomy" id="55785"/>
    <lineage>
        <taxon>Eukaryota</taxon>
        <taxon>Metazoa</taxon>
        <taxon>Ecdysozoa</taxon>
        <taxon>Nematoda</taxon>
        <taxon>Chromadorea</taxon>
        <taxon>Rhabditida</taxon>
        <taxon>Tylenchina</taxon>
        <taxon>Panagrolaimomorpha</taxon>
        <taxon>Panagrolaimoidea</taxon>
        <taxon>Panagrolaimidae</taxon>
        <taxon>Panagrolaimus</taxon>
    </lineage>
</organism>
<sequence>MPRFRESQDPKQRHRTFNSRIISAPPRRKSVVIGNGLPALEDENDDRLHRTLYRLPGDARGSDESLEKNANDNEVDDEEEDENEAKPNSSNELHPLDPADLERLHRRRASNIRMQNIIKTKILIPMADVVRQPSLSDSKRPSFESSSKSLATNAKEGFSNGESIQLQNFGSTDQKPDEPLSASGRRFANIAKSITLLSGRSSRVGDSSPANPDAQEQNAFFNKYGMGNQQTSTSAENVNPETVSHISRVKKMKLWFIFAWRELVIDSSTDSYYYWLGVISFAYLYNLLLVIFRCVFFDQHLPFHWTIFFVITDIFCDMLYIGDIYVRSRTGYLEQGLLVKDVAKIVKAYKKTYTAYFDFISVFPADYLLEAILRTPRPYLRFNRLIKLDRIQAFISATETRIAAPNAFRIFCVISYIVVLIHWNGCIYFFVSNEIVGRDSDTWVYGIKNVQSLPANVEDTLYRRYVYSFYWSMLILTTIGEVPYPVENIEFVFVTLDLMCGVLIFATIVGNVGSMISNMSAARTDFQTRVDSIKQYMDLRKVSKHLEVRVIKWFDYLWANKQSLADQQALSVLPDKLQAEIAMHVHFETLRKVRIFQDCEAGLLAELVLKLKLQVFSPGDYVCRKGDIGREMYIVKRGRLEVVADDGITTFATLQEGSVFGELSILNIAGIICLFYLNE</sequence>